<keyword evidence="4" id="KW-0862">Zinc</keyword>
<evidence type="ECO:0000256" key="4">
    <source>
        <dbReference type="ARBA" id="ARBA00022833"/>
    </source>
</evidence>
<reference evidence="5 6" key="1">
    <citation type="submission" date="2018-08" db="EMBL/GenBank/DDBJ databases">
        <title>Murine metabolic-syndrome-specific gut microbial biobank.</title>
        <authorList>
            <person name="Liu C."/>
        </authorList>
    </citation>
    <scope>NUCLEOTIDE SEQUENCE [LARGE SCALE GENOMIC DNA]</scope>
    <source>
        <strain evidence="5 6">28</strain>
    </source>
</reference>
<dbReference type="GO" id="GO:0046872">
    <property type="term" value="F:metal ion binding"/>
    <property type="evidence" value="ECO:0007669"/>
    <property type="project" value="UniProtKB-KW"/>
</dbReference>
<name>A0A845QMW1_9FIRM</name>
<dbReference type="PANTHER" id="PTHR37418">
    <property type="entry name" value="3-KETO-5-AMINOHEXANOATE CLEAVAGE ENZYME-RELATED"/>
    <property type="match status" value="1"/>
</dbReference>
<evidence type="ECO:0000313" key="6">
    <source>
        <dbReference type="Proteomes" id="UP000446866"/>
    </source>
</evidence>
<dbReference type="Pfam" id="PF05853">
    <property type="entry name" value="BKACE"/>
    <property type="match status" value="1"/>
</dbReference>
<evidence type="ECO:0000313" key="5">
    <source>
        <dbReference type="EMBL" id="NBH62063.1"/>
    </source>
</evidence>
<sequence>MDKLIISACICGAEVTKEQNPNVPYTVEEIVREAKSAYDAGASLIHLHVRWDDGTPTQDKGRFQECIDAIRKECPDAIIQPSTGGAVGMTDLERLQSTEVVPTPEMATLDCGTCNFGGDEIFVNTDNTIVNFAKIMQERGIKPECEVFDKGMIDIAMKTAHKKGFLPKPIHWDFVLGVQMSATIRDLVYMVESIPEGSTWTATGLGKNAWHIAAATISLGGHVRVGFEDNLYMEKGVLAESNGQMVAKVVELAKLLGREVATPAEAREILGLAPLK</sequence>
<dbReference type="EMBL" id="QXWK01000018">
    <property type="protein sequence ID" value="NBH62063.1"/>
    <property type="molecule type" value="Genomic_DNA"/>
</dbReference>
<dbReference type="RefSeq" id="WP_160202345.1">
    <property type="nucleotide sequence ID" value="NZ_QXWK01000018.1"/>
</dbReference>
<comment type="cofactor">
    <cofactor evidence="1">
        <name>Zn(2+)</name>
        <dbReference type="ChEBI" id="CHEBI:29105"/>
    </cofactor>
</comment>
<comment type="caution">
    <text evidence="5">The sequence shown here is derived from an EMBL/GenBank/DDBJ whole genome shotgun (WGS) entry which is preliminary data.</text>
</comment>
<dbReference type="Proteomes" id="UP000446866">
    <property type="component" value="Unassembled WGS sequence"/>
</dbReference>
<dbReference type="InterPro" id="IPR058240">
    <property type="entry name" value="rSAM_sf"/>
</dbReference>
<dbReference type="InterPro" id="IPR008567">
    <property type="entry name" value="BKACE"/>
</dbReference>
<evidence type="ECO:0000256" key="1">
    <source>
        <dbReference type="ARBA" id="ARBA00001947"/>
    </source>
</evidence>
<keyword evidence="3" id="KW-0479">Metal-binding</keyword>
<dbReference type="Gene3D" id="3.20.20.70">
    <property type="entry name" value="Aldolase class I"/>
    <property type="match status" value="1"/>
</dbReference>
<gene>
    <name evidence="5" type="ORF">D0435_10410</name>
</gene>
<evidence type="ECO:0000256" key="2">
    <source>
        <dbReference type="ARBA" id="ARBA00022679"/>
    </source>
</evidence>
<keyword evidence="2" id="KW-0808">Transferase</keyword>
<dbReference type="AlphaFoldDB" id="A0A845QMW1"/>
<evidence type="ECO:0000256" key="3">
    <source>
        <dbReference type="ARBA" id="ARBA00022723"/>
    </source>
</evidence>
<dbReference type="GO" id="GO:0043720">
    <property type="term" value="F:3-keto-5-aminohexanoate cleavage activity"/>
    <property type="evidence" value="ECO:0007669"/>
    <property type="project" value="InterPro"/>
</dbReference>
<organism evidence="5 6">
    <name type="scientific">Anaerotruncus colihominis</name>
    <dbReference type="NCBI Taxonomy" id="169435"/>
    <lineage>
        <taxon>Bacteria</taxon>
        <taxon>Bacillati</taxon>
        <taxon>Bacillota</taxon>
        <taxon>Clostridia</taxon>
        <taxon>Eubacteriales</taxon>
        <taxon>Oscillospiraceae</taxon>
        <taxon>Anaerotruncus</taxon>
    </lineage>
</organism>
<proteinExistence type="predicted"/>
<dbReference type="SUPFAM" id="SSF102114">
    <property type="entry name" value="Radical SAM enzymes"/>
    <property type="match status" value="1"/>
</dbReference>
<accession>A0A845QMW1</accession>
<protein>
    <submittedName>
        <fullName evidence="5">3-keto-5-aminohexanoate cleavage protein</fullName>
    </submittedName>
</protein>
<dbReference type="InterPro" id="IPR013785">
    <property type="entry name" value="Aldolase_TIM"/>
</dbReference>
<dbReference type="PANTHER" id="PTHR37418:SF2">
    <property type="entry name" value="3-KETO-5-AMINOHEXANOATE CLEAVAGE ENZYME"/>
    <property type="match status" value="1"/>
</dbReference>
<keyword evidence="6" id="KW-1185">Reference proteome</keyword>